<dbReference type="EMBL" id="JNBQ01000018">
    <property type="protein sequence ID" value="KLN34201.1"/>
    <property type="molecule type" value="Genomic_DNA"/>
</dbReference>
<organism evidence="2 3">
    <name type="scientific">Cellulosimicrobium funkei</name>
    <dbReference type="NCBI Taxonomy" id="264251"/>
    <lineage>
        <taxon>Bacteria</taxon>
        <taxon>Bacillati</taxon>
        <taxon>Actinomycetota</taxon>
        <taxon>Actinomycetes</taxon>
        <taxon>Micrococcales</taxon>
        <taxon>Promicromonosporaceae</taxon>
        <taxon>Cellulosimicrobium</taxon>
    </lineage>
</organism>
<sequence>MDGDVNWQFNTDPDAAPEQLVTDEQFAAYEAELAADLDDAAGEFGEVEPIDWQALTADEATAHWRALDRFVTWLRNRYALPPTVVPPLWHRHPELVEELSALHTHRLECYAPGGSGSGPITWHADFADARERLREWVATSGTRLDRDRPSRATSWPGEPPAEPGEEQPITDRKADFAAFVADDLAARRATKARAARNVRAAGTYRQKGGS</sequence>
<proteinExistence type="predicted"/>
<reference evidence="2 3" key="1">
    <citation type="submission" date="2014-05" db="EMBL/GenBank/DDBJ databases">
        <title>Cellulosimicrobium funkei U11 genome.</title>
        <authorList>
            <person name="Hu C."/>
            <person name="Gong Y."/>
            <person name="Wan W."/>
            <person name="Jiang M."/>
        </authorList>
    </citation>
    <scope>NUCLEOTIDE SEQUENCE [LARGE SCALE GENOMIC DNA]</scope>
    <source>
        <strain evidence="2 3">U11</strain>
    </source>
</reference>
<dbReference type="RefSeq" id="WP_231581851.1">
    <property type="nucleotide sequence ID" value="NZ_JNBQ01000018.1"/>
</dbReference>
<comment type="caution">
    <text evidence="2">The sequence shown here is derived from an EMBL/GenBank/DDBJ whole genome shotgun (WGS) entry which is preliminary data.</text>
</comment>
<dbReference type="PATRIC" id="fig|264251.5.peg.2774"/>
<evidence type="ECO:0000313" key="2">
    <source>
        <dbReference type="EMBL" id="KLN34201.1"/>
    </source>
</evidence>
<gene>
    <name evidence="2" type="ORF">FB00_13605</name>
</gene>
<accession>A0A0H2KL59</accession>
<dbReference type="STRING" id="264251.FB00_13605"/>
<dbReference type="AlphaFoldDB" id="A0A0H2KL59"/>
<dbReference type="Proteomes" id="UP000035265">
    <property type="component" value="Unassembled WGS sequence"/>
</dbReference>
<name>A0A0H2KL59_9MICO</name>
<protein>
    <recommendedName>
        <fullName evidence="4">DUF4913 domain-containing protein</fullName>
    </recommendedName>
</protein>
<evidence type="ECO:0000313" key="3">
    <source>
        <dbReference type="Proteomes" id="UP000035265"/>
    </source>
</evidence>
<feature type="region of interest" description="Disordered" evidence="1">
    <location>
        <begin position="138"/>
        <end position="173"/>
    </location>
</feature>
<evidence type="ECO:0000256" key="1">
    <source>
        <dbReference type="SAM" id="MobiDB-lite"/>
    </source>
</evidence>
<keyword evidence="3" id="KW-1185">Reference proteome</keyword>
<evidence type="ECO:0008006" key="4">
    <source>
        <dbReference type="Google" id="ProtNLM"/>
    </source>
</evidence>